<gene>
    <name evidence="1" type="ORF">STH12_01427</name>
</gene>
<accession>A0ABN5TTJ0</accession>
<name>A0ABN5TTJ0_9GAMM</name>
<dbReference type="EMBL" id="CP020373">
    <property type="protein sequence ID" value="AZQ10548.1"/>
    <property type="molecule type" value="Genomic_DNA"/>
</dbReference>
<proteinExistence type="predicted"/>
<evidence type="ECO:0000313" key="2">
    <source>
        <dbReference type="Proteomes" id="UP000278437"/>
    </source>
</evidence>
<sequence>MASQDSNVMLLILHRLEPGCLGPDGADHVEQFCQLAEKAIQGLAPEVCQWQLVPRFDKSLPEMSYFLGSKQLTKEQTDRYLEMFSLEIDEFEERFHAKLTQLINQYLARKG</sequence>
<evidence type="ECO:0000313" key="1">
    <source>
        <dbReference type="EMBL" id="AZQ10548.1"/>
    </source>
</evidence>
<evidence type="ECO:0008006" key="3">
    <source>
        <dbReference type="Google" id="ProtNLM"/>
    </source>
</evidence>
<keyword evidence="2" id="KW-1185">Reference proteome</keyword>
<reference evidence="2" key="1">
    <citation type="submission" date="2017-03" db="EMBL/GenBank/DDBJ databases">
        <title>Full genome sequence of a non-lethal Shewanella isolate that potentiates virulence of Vibio parahaemolyticus causing acute hepatopancreatic necrosis disease (AHPND) in shrimp.</title>
        <authorList>
            <person name="Prachumwat A."/>
            <person name="Sritunyalucksana K."/>
        </authorList>
    </citation>
    <scope>NUCLEOTIDE SEQUENCE [LARGE SCALE GENOMIC DNA]</scope>
    <source>
        <strain evidence="2">TH2012</strain>
    </source>
</reference>
<protein>
    <recommendedName>
        <fullName evidence="3">Orphan protein</fullName>
    </recommendedName>
</protein>
<dbReference type="Proteomes" id="UP000278437">
    <property type="component" value="Chromosome"/>
</dbReference>
<organism evidence="1 2">
    <name type="scientific">Shewanella khirikhana</name>
    <dbReference type="NCBI Taxonomy" id="1965282"/>
    <lineage>
        <taxon>Bacteria</taxon>
        <taxon>Pseudomonadati</taxon>
        <taxon>Pseudomonadota</taxon>
        <taxon>Gammaproteobacteria</taxon>
        <taxon>Alteromonadales</taxon>
        <taxon>Shewanellaceae</taxon>
        <taxon>Shewanella</taxon>
    </lineage>
</organism>